<feature type="compositionally biased region" description="Basic and acidic residues" evidence="1">
    <location>
        <begin position="210"/>
        <end position="221"/>
    </location>
</feature>
<organism evidence="2 3">
    <name type="scientific">Teratosphaeria nubilosa</name>
    <dbReference type="NCBI Taxonomy" id="161662"/>
    <lineage>
        <taxon>Eukaryota</taxon>
        <taxon>Fungi</taxon>
        <taxon>Dikarya</taxon>
        <taxon>Ascomycota</taxon>
        <taxon>Pezizomycotina</taxon>
        <taxon>Dothideomycetes</taxon>
        <taxon>Dothideomycetidae</taxon>
        <taxon>Mycosphaerellales</taxon>
        <taxon>Teratosphaeriaceae</taxon>
        <taxon>Teratosphaeria</taxon>
    </lineage>
</organism>
<feature type="compositionally biased region" description="Polar residues" evidence="1">
    <location>
        <begin position="196"/>
        <end position="207"/>
    </location>
</feature>
<evidence type="ECO:0000313" key="3">
    <source>
        <dbReference type="Proteomes" id="UP000799436"/>
    </source>
</evidence>
<keyword evidence="3" id="KW-1185">Reference proteome</keyword>
<protein>
    <submittedName>
        <fullName evidence="2">Uncharacterized protein</fullName>
    </submittedName>
</protein>
<dbReference type="AlphaFoldDB" id="A0A6G1LBB4"/>
<dbReference type="Proteomes" id="UP000799436">
    <property type="component" value="Unassembled WGS sequence"/>
</dbReference>
<evidence type="ECO:0000256" key="1">
    <source>
        <dbReference type="SAM" id="MobiDB-lite"/>
    </source>
</evidence>
<feature type="region of interest" description="Disordered" evidence="1">
    <location>
        <begin position="174"/>
        <end position="221"/>
    </location>
</feature>
<reference evidence="2" key="1">
    <citation type="journal article" date="2020" name="Stud. Mycol.">
        <title>101 Dothideomycetes genomes: a test case for predicting lifestyles and emergence of pathogens.</title>
        <authorList>
            <person name="Haridas S."/>
            <person name="Albert R."/>
            <person name="Binder M."/>
            <person name="Bloem J."/>
            <person name="Labutti K."/>
            <person name="Salamov A."/>
            <person name="Andreopoulos B."/>
            <person name="Baker S."/>
            <person name="Barry K."/>
            <person name="Bills G."/>
            <person name="Bluhm B."/>
            <person name="Cannon C."/>
            <person name="Castanera R."/>
            <person name="Culley D."/>
            <person name="Daum C."/>
            <person name="Ezra D."/>
            <person name="Gonzalez J."/>
            <person name="Henrissat B."/>
            <person name="Kuo A."/>
            <person name="Liang C."/>
            <person name="Lipzen A."/>
            <person name="Lutzoni F."/>
            <person name="Magnuson J."/>
            <person name="Mondo S."/>
            <person name="Nolan M."/>
            <person name="Ohm R."/>
            <person name="Pangilinan J."/>
            <person name="Park H.-J."/>
            <person name="Ramirez L."/>
            <person name="Alfaro M."/>
            <person name="Sun H."/>
            <person name="Tritt A."/>
            <person name="Yoshinaga Y."/>
            <person name="Zwiers L.-H."/>
            <person name="Turgeon B."/>
            <person name="Goodwin S."/>
            <person name="Spatafora J."/>
            <person name="Crous P."/>
            <person name="Grigoriev I."/>
        </authorList>
    </citation>
    <scope>NUCLEOTIDE SEQUENCE</scope>
    <source>
        <strain evidence="2">CBS 116005</strain>
    </source>
</reference>
<proteinExistence type="predicted"/>
<feature type="region of interest" description="Disordered" evidence="1">
    <location>
        <begin position="70"/>
        <end position="101"/>
    </location>
</feature>
<name>A0A6G1LBB4_9PEZI</name>
<gene>
    <name evidence="2" type="ORF">EJ03DRAFT_85280</name>
</gene>
<evidence type="ECO:0000313" key="2">
    <source>
        <dbReference type="EMBL" id="KAF2769859.1"/>
    </source>
</evidence>
<sequence>MDMFDMLAALGSSSIGLDPMALSSVCLCTASVEKCSLHRVERESTTSACTDFQNKVCKFKRIVRVRESRSGHSTEIGEDPEASESAADNVEQVSSLRKPVLPKHERRKGLDLYELTQLRVTGEDVRWDPQAQVAAWWRAKVVHKEVTGMRLPMRHLNADERALLRDFDANHFRSDESSRDDDQESAHDSLVDPGSQCESQAGTSISGVTDDDRVTDTDSAECMERERSAFTLATSFLLDEHDDARFVPADLLLDSRLNLHIYAMLQLLQLLDSMRPDEEQSTKAQSLSLEAIGRAICRYASEAEQPATEVWNSQAVREHMHEIVDWKRFSTWDPTGCFDCDVRTLVGYAVFAAARLTSQDGL</sequence>
<dbReference type="EMBL" id="ML995830">
    <property type="protein sequence ID" value="KAF2769859.1"/>
    <property type="molecule type" value="Genomic_DNA"/>
</dbReference>
<accession>A0A6G1LBB4</accession>